<dbReference type="PANTHER" id="PTHR43649">
    <property type="entry name" value="ARABINOSE-BINDING PROTEIN-RELATED"/>
    <property type="match status" value="1"/>
</dbReference>
<keyword evidence="3" id="KW-0813">Transport</keyword>
<dbReference type="InterPro" id="IPR050490">
    <property type="entry name" value="Bact_solute-bd_prot1"/>
</dbReference>
<dbReference type="EMBL" id="JAANHS010000003">
    <property type="protein sequence ID" value="NHB76275.1"/>
    <property type="molecule type" value="Genomic_DNA"/>
</dbReference>
<protein>
    <recommendedName>
        <fullName evidence="6">Probable sugar-binding periplasmic protein</fullName>
    </recommendedName>
</protein>
<evidence type="ECO:0000256" key="2">
    <source>
        <dbReference type="ARBA" id="ARBA00008520"/>
    </source>
</evidence>
<dbReference type="SUPFAM" id="SSF53850">
    <property type="entry name" value="Periplasmic binding protein-like II"/>
    <property type="match status" value="1"/>
</dbReference>
<dbReference type="InterPro" id="IPR006059">
    <property type="entry name" value="SBP"/>
</dbReference>
<accession>A0ABX0G5W3</accession>
<comment type="similarity">
    <text evidence="2">Belongs to the bacterial solute-binding protein 1 family.</text>
</comment>
<keyword evidence="4 7" id="KW-0732">Signal</keyword>
<dbReference type="Proteomes" id="UP001515660">
    <property type="component" value="Unassembled WGS sequence"/>
</dbReference>
<comment type="function">
    <text evidence="5">Part of a binding-protein-dependent transport system for a sugar.</text>
</comment>
<evidence type="ECO:0000313" key="9">
    <source>
        <dbReference type="Proteomes" id="UP001515660"/>
    </source>
</evidence>
<evidence type="ECO:0000256" key="4">
    <source>
        <dbReference type="ARBA" id="ARBA00022729"/>
    </source>
</evidence>
<gene>
    <name evidence="8" type="ORF">G8O29_05895</name>
</gene>
<comment type="subcellular location">
    <subcellularLocation>
        <location evidence="1">Periplasm</location>
    </subcellularLocation>
</comment>
<evidence type="ECO:0000313" key="8">
    <source>
        <dbReference type="EMBL" id="NHB76275.1"/>
    </source>
</evidence>
<dbReference type="PANTHER" id="PTHR43649:SF28">
    <property type="entry name" value="BINDING PROTEIN COMPONENT OF ABC SUGAR TRANSPORTER-RELATED"/>
    <property type="match status" value="1"/>
</dbReference>
<sequence>MVHKLTGAVTLGAALMLSTSAFAQQRVVTWNADYDPIPLAAAEALIADFEAANPDIDVQMTNFDHEAYKNAIRNFLTANPPDLANWYAANRMRPFVEAGLFADISDVWEENGLKEALASSVSSASIDGKFYAIPYTYYQWGIYYNRDAYKAAGVEVPGPEGVTWDQFLANCEKFKAAGIDCVTTGSSALWPVAGIFDYVSMRTNGYQFHSDLAAGKVSWTSPEVAAVFDNFGKLQPYVTENHAAIDWQDAAALLVQGKAANYVMGNFAVGVFKEGGMTNDNLGFMVFPEITPGIPRAEEAPTDTIHLTSGAKNPEDAKKFLAYMASAEAQSKWNTAVGQLPTNKNASVPADDPFLVAGFEALSTATGGIAQFWDRDADAEYAKVGMEGFQQFLVQPEQREAILARLEQARTRLYPQ</sequence>
<organism evidence="8 9">
    <name type="scientific">Rhodobacter calidifons</name>
    <dbReference type="NCBI Taxonomy" id="2715277"/>
    <lineage>
        <taxon>Bacteria</taxon>
        <taxon>Pseudomonadati</taxon>
        <taxon>Pseudomonadota</taxon>
        <taxon>Alphaproteobacteria</taxon>
        <taxon>Rhodobacterales</taxon>
        <taxon>Rhodobacter group</taxon>
        <taxon>Rhodobacter</taxon>
    </lineage>
</organism>
<dbReference type="Pfam" id="PF01547">
    <property type="entry name" value="SBP_bac_1"/>
    <property type="match status" value="1"/>
</dbReference>
<name>A0ABX0G5W3_9RHOB</name>
<reference evidence="8 9" key="1">
    <citation type="journal article" date="2022" name="Microorganisms">
        <title>Genome Sequence and Characterization of a Xanthorhodopsin-Containing, Aerobic Anoxygenic Phototrophic Rhodobacter Species, Isolated from Mesophilic Conditions at Yellowstone National Park.</title>
        <authorList>
            <person name="Kyndt J.A."/>
            <person name="Robertson S."/>
            <person name="Shoffstall I.B."/>
            <person name="Ramaley R.F."/>
            <person name="Meyer T.E."/>
        </authorList>
    </citation>
    <scope>NUCLEOTIDE SEQUENCE [LARGE SCALE GENOMIC DNA]</scope>
    <source>
        <strain evidence="8 9">M37P</strain>
    </source>
</reference>
<evidence type="ECO:0000256" key="3">
    <source>
        <dbReference type="ARBA" id="ARBA00022448"/>
    </source>
</evidence>
<keyword evidence="9" id="KW-1185">Reference proteome</keyword>
<evidence type="ECO:0000256" key="6">
    <source>
        <dbReference type="ARBA" id="ARBA00049753"/>
    </source>
</evidence>
<evidence type="ECO:0000256" key="7">
    <source>
        <dbReference type="SAM" id="SignalP"/>
    </source>
</evidence>
<feature type="chain" id="PRO_5046678266" description="Probable sugar-binding periplasmic protein" evidence="7">
    <location>
        <begin position="24"/>
        <end position="416"/>
    </location>
</feature>
<comment type="caution">
    <text evidence="8">The sequence shown here is derived from an EMBL/GenBank/DDBJ whole genome shotgun (WGS) entry which is preliminary data.</text>
</comment>
<proteinExistence type="inferred from homology"/>
<dbReference type="Gene3D" id="3.40.190.10">
    <property type="entry name" value="Periplasmic binding protein-like II"/>
    <property type="match status" value="2"/>
</dbReference>
<evidence type="ECO:0000256" key="1">
    <source>
        <dbReference type="ARBA" id="ARBA00004418"/>
    </source>
</evidence>
<feature type="signal peptide" evidence="7">
    <location>
        <begin position="1"/>
        <end position="23"/>
    </location>
</feature>
<dbReference type="RefSeq" id="WP_166402309.1">
    <property type="nucleotide sequence ID" value="NZ_JAANHS010000003.1"/>
</dbReference>
<evidence type="ECO:0000256" key="5">
    <source>
        <dbReference type="ARBA" id="ARBA00049629"/>
    </source>
</evidence>